<keyword evidence="5 6" id="KW-0472">Membrane</keyword>
<keyword evidence="9" id="KW-1185">Reference proteome</keyword>
<feature type="transmembrane region" description="Helical" evidence="6">
    <location>
        <begin position="304"/>
        <end position="327"/>
    </location>
</feature>
<feature type="transmembrane region" description="Helical" evidence="6">
    <location>
        <begin position="253"/>
        <end position="269"/>
    </location>
</feature>
<evidence type="ECO:0000256" key="6">
    <source>
        <dbReference type="SAM" id="Phobius"/>
    </source>
</evidence>
<dbReference type="RefSeq" id="WP_217839442.1">
    <property type="nucleotide sequence ID" value="NZ_CP077076.1"/>
</dbReference>
<keyword evidence="2" id="KW-1003">Cell membrane</keyword>
<dbReference type="EMBL" id="CP077076">
    <property type="protein sequence ID" value="QXH49835.1"/>
    <property type="molecule type" value="Genomic_DNA"/>
</dbReference>
<evidence type="ECO:0000256" key="1">
    <source>
        <dbReference type="ARBA" id="ARBA00004651"/>
    </source>
</evidence>
<feature type="transmembrane region" description="Helical" evidence="6">
    <location>
        <begin position="59"/>
        <end position="76"/>
    </location>
</feature>
<feature type="transmembrane region" description="Helical" evidence="6">
    <location>
        <begin position="140"/>
        <end position="160"/>
    </location>
</feature>
<dbReference type="PANTHER" id="PTHR43124">
    <property type="entry name" value="PURINE EFFLUX PUMP PBUE"/>
    <property type="match status" value="1"/>
</dbReference>
<keyword evidence="3 6" id="KW-0812">Transmembrane</keyword>
<feature type="transmembrane region" description="Helical" evidence="6">
    <location>
        <begin position="18"/>
        <end position="39"/>
    </location>
</feature>
<evidence type="ECO:0000256" key="3">
    <source>
        <dbReference type="ARBA" id="ARBA00022692"/>
    </source>
</evidence>
<evidence type="ECO:0000256" key="5">
    <source>
        <dbReference type="ARBA" id="ARBA00023136"/>
    </source>
</evidence>
<evidence type="ECO:0000256" key="4">
    <source>
        <dbReference type="ARBA" id="ARBA00022989"/>
    </source>
</evidence>
<comment type="subcellular location">
    <subcellularLocation>
        <location evidence="1">Cell membrane</location>
        <topology evidence="1">Multi-pass membrane protein</topology>
    </subcellularLocation>
</comment>
<dbReference type="PANTHER" id="PTHR43124:SF3">
    <property type="entry name" value="CHLORAMPHENICOL EFFLUX PUMP RV0191"/>
    <property type="match status" value="1"/>
</dbReference>
<reference evidence="8" key="1">
    <citation type="journal article" date="2021" name="Microorganisms">
        <title>The Ever-Expanding Pseudomonas Genus: Description of 43 New Species and Partition of the Pseudomonas putida Group.</title>
        <authorList>
            <person name="Girard L."/>
            <person name="Lood C."/>
            <person name="Hofte M."/>
            <person name="Vandamme P."/>
            <person name="Rokni-Zadeh H."/>
            <person name="van Noort V."/>
            <person name="Lavigne R."/>
            <person name="De Mot R."/>
        </authorList>
    </citation>
    <scope>NUCLEOTIDE SEQUENCE</scope>
    <source>
        <strain evidence="8">COW40</strain>
    </source>
</reference>
<dbReference type="InterPro" id="IPR050189">
    <property type="entry name" value="MFS_Efflux_Transporters"/>
</dbReference>
<dbReference type="PROSITE" id="PS50850">
    <property type="entry name" value="MFS"/>
    <property type="match status" value="1"/>
</dbReference>
<keyword evidence="4 6" id="KW-1133">Transmembrane helix</keyword>
<dbReference type="InterPro" id="IPR011701">
    <property type="entry name" value="MFS"/>
</dbReference>
<feature type="transmembrane region" description="Helical" evidence="6">
    <location>
        <begin position="172"/>
        <end position="192"/>
    </location>
</feature>
<evidence type="ECO:0000256" key="2">
    <source>
        <dbReference type="ARBA" id="ARBA00022475"/>
    </source>
</evidence>
<feature type="domain" description="Major facilitator superfamily (MFS) profile" evidence="7">
    <location>
        <begin position="18"/>
        <end position="392"/>
    </location>
</feature>
<dbReference type="Proteomes" id="UP001046350">
    <property type="component" value="Chromosome"/>
</dbReference>
<sequence length="392" mass="40376">MNPTASALPQTTHSSNQLLLPLAMIACLVGMVEPMPLAMTRLLLEVFDTSVEGVWSLSASYNLAFALALPLMGYCCDRVQRRMLLLPALVMLAASTLAMACTSYLGLAIASRVMAGIAAAAILPALLAIVADQLAPAKRVAAFGLVVLGLTLGSKLGPMLTGMLAQPLGWRGPLVLLSAACLGAMLLAARGVPQEPAQQPAAATAGVSGRWLWVRPLLAMAAWHGLGALGLMVSGQLLMADMDFTAQQASKMAWAYVLGMALGNLAAGWVRRRLGRDEDQVLLAVLLLALSVVAFVLLPRTFLVGLLCLGAWGLALGLAVPAGLAVLVGRAGAGTGKVLGWSLMFNALAVAVGLPLAISLLMSVGPALLGAALVAGVGFGLCLAARDWFVTR</sequence>
<accession>A0ABX8N0F3</accession>
<gene>
    <name evidence="8" type="ORF">KSS94_18035</name>
</gene>
<feature type="transmembrane region" description="Helical" evidence="6">
    <location>
        <begin position="83"/>
        <end position="107"/>
    </location>
</feature>
<feature type="transmembrane region" description="Helical" evidence="6">
    <location>
        <begin position="281"/>
        <end position="298"/>
    </location>
</feature>
<dbReference type="InterPro" id="IPR020846">
    <property type="entry name" value="MFS_dom"/>
</dbReference>
<dbReference type="Pfam" id="PF07690">
    <property type="entry name" value="MFS_1"/>
    <property type="match status" value="1"/>
</dbReference>
<evidence type="ECO:0000313" key="8">
    <source>
        <dbReference type="EMBL" id="QXH49835.1"/>
    </source>
</evidence>
<organism evidence="8 9">
    <name type="scientific">Pseudomonas fakonensis</name>
    <dbReference type="NCBI Taxonomy" id="2842355"/>
    <lineage>
        <taxon>Bacteria</taxon>
        <taxon>Pseudomonadati</taxon>
        <taxon>Pseudomonadota</taxon>
        <taxon>Gammaproteobacteria</taxon>
        <taxon>Pseudomonadales</taxon>
        <taxon>Pseudomonadaceae</taxon>
        <taxon>Pseudomonas</taxon>
    </lineage>
</organism>
<feature type="transmembrane region" description="Helical" evidence="6">
    <location>
        <begin position="367"/>
        <end position="389"/>
    </location>
</feature>
<name>A0ABX8N0F3_9PSED</name>
<proteinExistence type="predicted"/>
<protein>
    <submittedName>
        <fullName evidence="8">MFS transporter</fullName>
    </submittedName>
</protein>
<evidence type="ECO:0000313" key="9">
    <source>
        <dbReference type="Proteomes" id="UP001046350"/>
    </source>
</evidence>
<feature type="transmembrane region" description="Helical" evidence="6">
    <location>
        <begin position="113"/>
        <end position="131"/>
    </location>
</feature>
<feature type="transmembrane region" description="Helical" evidence="6">
    <location>
        <begin position="212"/>
        <end position="233"/>
    </location>
</feature>
<feature type="transmembrane region" description="Helical" evidence="6">
    <location>
        <begin position="339"/>
        <end position="361"/>
    </location>
</feature>
<evidence type="ECO:0000259" key="7">
    <source>
        <dbReference type="PROSITE" id="PS50850"/>
    </source>
</evidence>